<keyword evidence="2" id="KW-0732">Signal</keyword>
<feature type="coiled-coil region" evidence="1">
    <location>
        <begin position="73"/>
        <end position="100"/>
    </location>
</feature>
<evidence type="ECO:0000256" key="1">
    <source>
        <dbReference type="SAM" id="Coils"/>
    </source>
</evidence>
<organism evidence="3 4">
    <name type="scientific">Coraliomargarita algicola</name>
    <dbReference type="NCBI Taxonomy" id="3092156"/>
    <lineage>
        <taxon>Bacteria</taxon>
        <taxon>Pseudomonadati</taxon>
        <taxon>Verrucomicrobiota</taxon>
        <taxon>Opitutia</taxon>
        <taxon>Puniceicoccales</taxon>
        <taxon>Coraliomargaritaceae</taxon>
        <taxon>Coraliomargarita</taxon>
    </lineage>
</organism>
<proteinExistence type="predicted"/>
<feature type="chain" id="PRO_5047274558" evidence="2">
    <location>
        <begin position="20"/>
        <end position="103"/>
    </location>
</feature>
<gene>
    <name evidence="3" type="ORF">SH580_16225</name>
</gene>
<accession>A0ABZ0RFW3</accession>
<dbReference type="RefSeq" id="WP_319831878.1">
    <property type="nucleotide sequence ID" value="NZ_CP138858.1"/>
</dbReference>
<protein>
    <submittedName>
        <fullName evidence="3">Uncharacterized protein</fullName>
    </submittedName>
</protein>
<keyword evidence="4" id="KW-1185">Reference proteome</keyword>
<dbReference type="Proteomes" id="UP001324993">
    <property type="component" value="Chromosome"/>
</dbReference>
<evidence type="ECO:0000313" key="4">
    <source>
        <dbReference type="Proteomes" id="UP001324993"/>
    </source>
</evidence>
<feature type="signal peptide" evidence="2">
    <location>
        <begin position="1"/>
        <end position="19"/>
    </location>
</feature>
<sequence length="103" mass="11553">MRFLTLVVVSFFSSALLFAYETPLPLGASDLAPDSRLVEFKQAVDVLDLKAAFEAEALEQLDLDYAVEIPDDLELLKRENAQLKIRVSELERRLTAVEAKLAE</sequence>
<reference evidence="3 4" key="1">
    <citation type="submission" date="2023-11" db="EMBL/GenBank/DDBJ databases">
        <title>Coraliomargarita sp. nov., isolated from marine algae.</title>
        <authorList>
            <person name="Lee J.K."/>
            <person name="Baek J.H."/>
            <person name="Kim J.M."/>
            <person name="Choi D.G."/>
            <person name="Jeon C.O."/>
        </authorList>
    </citation>
    <scope>NUCLEOTIDE SEQUENCE [LARGE SCALE GENOMIC DNA]</scope>
    <source>
        <strain evidence="3 4">J2-16</strain>
    </source>
</reference>
<evidence type="ECO:0000313" key="3">
    <source>
        <dbReference type="EMBL" id="WPJ94976.1"/>
    </source>
</evidence>
<evidence type="ECO:0000256" key="2">
    <source>
        <dbReference type="SAM" id="SignalP"/>
    </source>
</evidence>
<keyword evidence="1" id="KW-0175">Coiled coil</keyword>
<dbReference type="EMBL" id="CP138858">
    <property type="protein sequence ID" value="WPJ94976.1"/>
    <property type="molecule type" value="Genomic_DNA"/>
</dbReference>
<name>A0ABZ0RFW3_9BACT</name>